<dbReference type="Pfam" id="PF00535">
    <property type="entry name" value="Glycos_transf_2"/>
    <property type="match status" value="1"/>
</dbReference>
<dbReference type="CDD" id="cd04179">
    <property type="entry name" value="DPM_DPG-synthase_like"/>
    <property type="match status" value="1"/>
</dbReference>
<proteinExistence type="predicted"/>
<dbReference type="PANTHER" id="PTHR48090">
    <property type="entry name" value="UNDECAPRENYL-PHOSPHATE 4-DEOXY-4-FORMAMIDO-L-ARABINOSE TRANSFERASE-RELATED"/>
    <property type="match status" value="1"/>
</dbReference>
<dbReference type="AlphaFoldDB" id="A0A916YXV3"/>
<dbReference type="InterPro" id="IPR050256">
    <property type="entry name" value="Glycosyltransferase_2"/>
</dbReference>
<dbReference type="Gene3D" id="3.90.550.10">
    <property type="entry name" value="Spore Coat Polysaccharide Biosynthesis Protein SpsA, Chain A"/>
    <property type="match status" value="1"/>
</dbReference>
<dbReference type="SUPFAM" id="SSF53448">
    <property type="entry name" value="Nucleotide-diphospho-sugar transferases"/>
    <property type="match status" value="1"/>
</dbReference>
<dbReference type="InterPro" id="IPR029044">
    <property type="entry name" value="Nucleotide-diphossugar_trans"/>
</dbReference>
<keyword evidence="3" id="KW-1185">Reference proteome</keyword>
<comment type="caution">
    <text evidence="2">The sequence shown here is derived from an EMBL/GenBank/DDBJ whole genome shotgun (WGS) entry which is preliminary data.</text>
</comment>
<accession>A0A916YXV3</accession>
<organism evidence="2 3">
    <name type="scientific">Paenibacillus nasutitermitis</name>
    <dbReference type="NCBI Taxonomy" id="1652958"/>
    <lineage>
        <taxon>Bacteria</taxon>
        <taxon>Bacillati</taxon>
        <taxon>Bacillota</taxon>
        <taxon>Bacilli</taxon>
        <taxon>Bacillales</taxon>
        <taxon>Paenibacillaceae</taxon>
        <taxon>Paenibacillus</taxon>
    </lineage>
</organism>
<reference evidence="2" key="1">
    <citation type="journal article" date="2014" name="Int. J. Syst. Evol. Microbiol.">
        <title>Complete genome sequence of Corynebacterium casei LMG S-19264T (=DSM 44701T), isolated from a smear-ripened cheese.</title>
        <authorList>
            <consortium name="US DOE Joint Genome Institute (JGI-PGF)"/>
            <person name="Walter F."/>
            <person name="Albersmeier A."/>
            <person name="Kalinowski J."/>
            <person name="Ruckert C."/>
        </authorList>
    </citation>
    <scope>NUCLEOTIDE SEQUENCE</scope>
    <source>
        <strain evidence="2">CGMCC 1.15178</strain>
    </source>
</reference>
<sequence>MRDIRSAAATEDARVNPDPLMEFREIKLLVIIPAYNEAGGIAITVKLVKNALPNADILVVNDGSLDSTGAEAVKAGARVVNLVNNLGIGGAVQTGYRYAAAGGYDYAVQIDGDGQHNPEDCLALLTALRQNNADMVVGSRFLTGEGFQSSMARQAGIRLLAAIVSKLTGRKVTDPTSGYRLCSRRAILLFAKEYSTDYPEVEALMTLNRYRFRFHEVPVRMSERQSGVSSISPLKSVYYMAKVILAVCMERTRGSKEWGVES</sequence>
<reference evidence="2" key="2">
    <citation type="submission" date="2020-09" db="EMBL/GenBank/DDBJ databases">
        <authorList>
            <person name="Sun Q."/>
            <person name="Zhou Y."/>
        </authorList>
    </citation>
    <scope>NUCLEOTIDE SEQUENCE</scope>
    <source>
        <strain evidence="2">CGMCC 1.15178</strain>
    </source>
</reference>
<dbReference type="RefSeq" id="WP_229750256.1">
    <property type="nucleotide sequence ID" value="NZ_BMHP01000002.1"/>
</dbReference>
<dbReference type="InterPro" id="IPR001173">
    <property type="entry name" value="Glyco_trans_2-like"/>
</dbReference>
<name>A0A916YXV3_9BACL</name>
<feature type="domain" description="Glycosyltransferase 2-like" evidence="1">
    <location>
        <begin position="30"/>
        <end position="187"/>
    </location>
</feature>
<dbReference type="GO" id="GO:0016740">
    <property type="term" value="F:transferase activity"/>
    <property type="evidence" value="ECO:0007669"/>
    <property type="project" value="UniProtKB-KW"/>
</dbReference>
<dbReference type="PANTHER" id="PTHR48090:SF7">
    <property type="entry name" value="RFBJ PROTEIN"/>
    <property type="match status" value="1"/>
</dbReference>
<dbReference type="Proteomes" id="UP000612456">
    <property type="component" value="Unassembled WGS sequence"/>
</dbReference>
<keyword evidence="2" id="KW-0808">Transferase</keyword>
<protein>
    <submittedName>
        <fullName evidence="2">Glycosyl transferase</fullName>
    </submittedName>
</protein>
<evidence type="ECO:0000313" key="3">
    <source>
        <dbReference type="Proteomes" id="UP000612456"/>
    </source>
</evidence>
<evidence type="ECO:0000313" key="2">
    <source>
        <dbReference type="EMBL" id="GGD65769.1"/>
    </source>
</evidence>
<evidence type="ECO:0000259" key="1">
    <source>
        <dbReference type="Pfam" id="PF00535"/>
    </source>
</evidence>
<dbReference type="EMBL" id="BMHP01000002">
    <property type="protein sequence ID" value="GGD65769.1"/>
    <property type="molecule type" value="Genomic_DNA"/>
</dbReference>
<gene>
    <name evidence="2" type="ORF">GCM10010911_24430</name>
</gene>